<comment type="similarity">
    <text evidence="14">Belongs to the ABC transporter superfamily. UvrA family.</text>
</comment>
<dbReference type="GO" id="GO:0016887">
    <property type="term" value="F:ATP hydrolysis activity"/>
    <property type="evidence" value="ECO:0007669"/>
    <property type="project" value="InterPro"/>
</dbReference>
<protein>
    <recommendedName>
        <fullName evidence="15">UvrABC system protein A</fullName>
    </recommendedName>
    <alternativeName>
        <fullName evidence="16">Excinuclease ABC subunit A</fullName>
    </alternativeName>
</protein>
<keyword evidence="10" id="KW-0067">ATP-binding</keyword>
<dbReference type="EMBL" id="CP001848">
    <property type="protein sequence ID" value="ADB14939.1"/>
    <property type="molecule type" value="Genomic_DNA"/>
</dbReference>
<dbReference type="eggNOG" id="COG0178">
    <property type="taxonomic scope" value="Bacteria"/>
</dbReference>
<keyword evidence="8" id="KW-0863">Zinc-finger</keyword>
<evidence type="ECO:0000256" key="14">
    <source>
        <dbReference type="ARBA" id="ARBA00038000"/>
    </source>
</evidence>
<dbReference type="GO" id="GO:0005524">
    <property type="term" value="F:ATP binding"/>
    <property type="evidence" value="ECO:0007669"/>
    <property type="project" value="UniProtKB-KW"/>
</dbReference>
<keyword evidence="19" id="KW-1185">Reference proteome</keyword>
<dbReference type="HOGENOM" id="CLU_001370_0_2_0"/>
<evidence type="ECO:0000256" key="12">
    <source>
        <dbReference type="ARBA" id="ARBA00023125"/>
    </source>
</evidence>
<keyword evidence="6" id="KW-0227">DNA damage</keyword>
<keyword evidence="12" id="KW-0238">DNA-binding</keyword>
<keyword evidence="7" id="KW-0228">DNA excision</keyword>
<keyword evidence="13" id="KW-0234">DNA repair</keyword>
<feature type="domain" description="ABC transporter" evidence="17">
    <location>
        <begin position="621"/>
        <end position="950"/>
    </location>
</feature>
<dbReference type="NCBIfam" id="TIGR00630">
    <property type="entry name" value="uvra"/>
    <property type="match status" value="1"/>
</dbReference>
<dbReference type="STRING" id="530564.Psta_0243"/>
<evidence type="ECO:0000256" key="10">
    <source>
        <dbReference type="ARBA" id="ARBA00022840"/>
    </source>
</evidence>
<dbReference type="PANTHER" id="PTHR43152:SF3">
    <property type="entry name" value="UVRABC SYSTEM PROTEIN A"/>
    <property type="match status" value="1"/>
</dbReference>
<evidence type="ECO:0000256" key="15">
    <source>
        <dbReference type="ARBA" id="ARBA00039316"/>
    </source>
</evidence>
<dbReference type="InterPro" id="IPR041552">
    <property type="entry name" value="UvrA_DNA-bd"/>
</dbReference>
<dbReference type="PANTHER" id="PTHR43152">
    <property type="entry name" value="UVRABC SYSTEM PROTEIN A"/>
    <property type="match status" value="1"/>
</dbReference>
<evidence type="ECO:0000256" key="16">
    <source>
        <dbReference type="ARBA" id="ARBA00042156"/>
    </source>
</evidence>
<organism evidence="18 19">
    <name type="scientific">Pirellula staleyi (strain ATCC 27377 / DSM 6068 / ICPB 4128)</name>
    <name type="common">Pirella staleyi</name>
    <dbReference type="NCBI Taxonomy" id="530564"/>
    <lineage>
        <taxon>Bacteria</taxon>
        <taxon>Pseudomonadati</taxon>
        <taxon>Planctomycetota</taxon>
        <taxon>Planctomycetia</taxon>
        <taxon>Pirellulales</taxon>
        <taxon>Pirellulaceae</taxon>
        <taxon>Pirellula</taxon>
    </lineage>
</organism>
<keyword evidence="9" id="KW-0862">Zinc</keyword>
<evidence type="ECO:0000256" key="9">
    <source>
        <dbReference type="ARBA" id="ARBA00022833"/>
    </source>
</evidence>
<evidence type="ECO:0000256" key="2">
    <source>
        <dbReference type="ARBA" id="ARBA00022490"/>
    </source>
</evidence>
<dbReference type="InterPro" id="IPR013815">
    <property type="entry name" value="ATP_grasp_subdomain_1"/>
</dbReference>
<dbReference type="Gene3D" id="3.40.50.300">
    <property type="entry name" value="P-loop containing nucleotide triphosphate hydrolases"/>
    <property type="match status" value="2"/>
</dbReference>
<evidence type="ECO:0000256" key="6">
    <source>
        <dbReference type="ARBA" id="ARBA00022763"/>
    </source>
</evidence>
<evidence type="ECO:0000256" key="13">
    <source>
        <dbReference type="ARBA" id="ARBA00023204"/>
    </source>
</evidence>
<dbReference type="InterPro" id="IPR003593">
    <property type="entry name" value="AAA+_ATPase"/>
</dbReference>
<dbReference type="InterPro" id="IPR003439">
    <property type="entry name" value="ABC_transporter-like_ATP-bd"/>
</dbReference>
<keyword evidence="4" id="KW-0677">Repeat</keyword>
<dbReference type="Pfam" id="PF17755">
    <property type="entry name" value="UvrA_DNA-bind"/>
    <property type="match status" value="1"/>
</dbReference>
<dbReference type="GO" id="GO:0008270">
    <property type="term" value="F:zinc ion binding"/>
    <property type="evidence" value="ECO:0007669"/>
    <property type="project" value="UniProtKB-KW"/>
</dbReference>
<dbReference type="Proteomes" id="UP000001887">
    <property type="component" value="Chromosome"/>
</dbReference>
<dbReference type="AlphaFoldDB" id="D2R1F4"/>
<accession>D2R1F4</accession>
<sequence length="955" mass="104044">MSLAMPQPTSRSEQAARVIRIRGARTHNLKNIDLDIPRDQLVVITGKSGSGKSSLAFDTLFAEGQRQYIESLSTYARQFLNQLERPDVDLIEGLQPTICIDQRPGVQGSRSTVATSTEIYDFLRLLYARLGEICCHGCGQPIRQQSAEQIEQSLSSLAEGTRLMLLAPLVRGRKGAHAEAIQKIRAAGLVRVRVDGQVLDLESIPALDPRKNHTIEAIVDRIILREGVRSRLAESVQLALRHGEGVLGVCYLDPTVQKDAQDRGESTEGLWTERIYSTLYACPNCDVSLEEIEPRTFSFNSPYGACPTCEGLGTRPQFDRELVLPDLSLSLTAGVVKPWKGMKNAALAKLRSALMKYLESIGADAATPWNSLTEKRFATLLQGDEKGFIGLLNLLEQEYATATDAARKEELERYRGNLVCPACDGSRLRPEALAVRIAGKNIHELTSLAIADARTFIEKLKFFGDDEEVAEPILADLVARLGFLSQVGLDYLTLARSTDTLSGGEFQRVRLASGIGSGLTGVCYILDEPSIGLHPRDNDRLIAALRKLQQQRTSVIVVEHDETMMREADWLIDIGPGAGSHGGTVVAQGTPADVAACEESITGKYLAGTKKIEIPKERRKTNKQRMLTVEGATANNLKNVTAHIPLATLVAITGVSGSGKSTLITETLAHALIRKLGGIAPRPLDHQSLNGFETIDRVIGIDQSPIGRSPRSNPATYIGAFDEIRKVYAQTKEARQLGFKASRFSFNVTGGRCEHCQGQGLKRIEMNFLPDLFVECDHCGGKRFSPQTLAVKFRDKSIADVLAMSIEEATDFFSSFSAIHRYLECLSSVGLGYLSLGQSSTTLSGGESQRIKLATELARVDSGNTLYLLDEPTTGLHTDDIRLLLGVLQKLVDRGNTVVVIEHNLDVMKSADWIIDMGPEGGAGGGQIVATGTPEEVAENKLSNTAKFLKSVLSR</sequence>
<dbReference type="GO" id="GO:0005737">
    <property type="term" value="C:cytoplasm"/>
    <property type="evidence" value="ECO:0007669"/>
    <property type="project" value="UniProtKB-SubCell"/>
</dbReference>
<dbReference type="InterPro" id="IPR027417">
    <property type="entry name" value="P-loop_NTPase"/>
</dbReference>
<dbReference type="InterPro" id="IPR041102">
    <property type="entry name" value="UvrA_inter"/>
</dbReference>
<dbReference type="NCBIfam" id="NF001503">
    <property type="entry name" value="PRK00349.1"/>
    <property type="match status" value="1"/>
</dbReference>
<evidence type="ECO:0000256" key="5">
    <source>
        <dbReference type="ARBA" id="ARBA00022741"/>
    </source>
</evidence>
<evidence type="ECO:0000256" key="1">
    <source>
        <dbReference type="ARBA" id="ARBA00004496"/>
    </source>
</evidence>
<dbReference type="PROSITE" id="PS50893">
    <property type="entry name" value="ABC_TRANSPORTER_2"/>
    <property type="match status" value="1"/>
</dbReference>
<dbReference type="PROSITE" id="PS00211">
    <property type="entry name" value="ABC_TRANSPORTER_1"/>
    <property type="match status" value="2"/>
</dbReference>
<dbReference type="InterPro" id="IPR017871">
    <property type="entry name" value="ABC_transporter-like_CS"/>
</dbReference>
<dbReference type="CDD" id="cd03271">
    <property type="entry name" value="ABC_UvrA_II"/>
    <property type="match status" value="1"/>
</dbReference>
<dbReference type="InterPro" id="IPR004602">
    <property type="entry name" value="UvrA"/>
</dbReference>
<gene>
    <name evidence="18" type="ordered locus">Psta_0243</name>
</gene>
<name>D2R1F4_PIRSD</name>
<dbReference type="KEGG" id="psl:Psta_0243"/>
<comment type="subcellular location">
    <subcellularLocation>
        <location evidence="1">Cytoplasm</location>
    </subcellularLocation>
</comment>
<dbReference type="Pfam" id="PF17760">
    <property type="entry name" value="UvrA_inter"/>
    <property type="match status" value="1"/>
</dbReference>
<dbReference type="SUPFAM" id="SSF52540">
    <property type="entry name" value="P-loop containing nucleoside triphosphate hydrolases"/>
    <property type="match status" value="2"/>
</dbReference>
<dbReference type="Gene3D" id="3.30.1490.20">
    <property type="entry name" value="ATP-grasp fold, A domain"/>
    <property type="match status" value="1"/>
</dbReference>
<evidence type="ECO:0000256" key="11">
    <source>
        <dbReference type="ARBA" id="ARBA00022881"/>
    </source>
</evidence>
<evidence type="ECO:0000256" key="4">
    <source>
        <dbReference type="ARBA" id="ARBA00022737"/>
    </source>
</evidence>
<evidence type="ECO:0000256" key="3">
    <source>
        <dbReference type="ARBA" id="ARBA00022723"/>
    </source>
</evidence>
<reference evidence="18 19" key="1">
    <citation type="journal article" date="2009" name="Stand. Genomic Sci.">
        <title>Complete genome sequence of Pirellula staleyi type strain (ATCC 27377).</title>
        <authorList>
            <person name="Clum A."/>
            <person name="Tindall B.J."/>
            <person name="Sikorski J."/>
            <person name="Ivanova N."/>
            <person name="Mavrommatis K."/>
            <person name="Lucas S."/>
            <person name="Glavina del Rio T."/>
            <person name="Nolan M."/>
            <person name="Chen F."/>
            <person name="Tice H."/>
            <person name="Pitluck S."/>
            <person name="Cheng J.F."/>
            <person name="Chertkov O."/>
            <person name="Brettin T."/>
            <person name="Han C."/>
            <person name="Detter J.C."/>
            <person name="Kuske C."/>
            <person name="Bruce D."/>
            <person name="Goodwin L."/>
            <person name="Ovchinikova G."/>
            <person name="Pati A."/>
            <person name="Mikhailova N."/>
            <person name="Chen A."/>
            <person name="Palaniappan K."/>
            <person name="Land M."/>
            <person name="Hauser L."/>
            <person name="Chang Y.J."/>
            <person name="Jeffries C.D."/>
            <person name="Chain P."/>
            <person name="Rohde M."/>
            <person name="Goker M."/>
            <person name="Bristow J."/>
            <person name="Eisen J.A."/>
            <person name="Markowitz V."/>
            <person name="Hugenholtz P."/>
            <person name="Kyrpides N.C."/>
            <person name="Klenk H.P."/>
            <person name="Lapidus A."/>
        </authorList>
    </citation>
    <scope>NUCLEOTIDE SEQUENCE [LARGE SCALE GENOMIC DNA]</scope>
    <source>
        <strain evidence="19">ATCC 27377 / DSM 6068 / ICPB 4128</strain>
    </source>
</reference>
<dbReference type="GO" id="GO:0006289">
    <property type="term" value="P:nucleotide-excision repair"/>
    <property type="evidence" value="ECO:0007669"/>
    <property type="project" value="InterPro"/>
</dbReference>
<evidence type="ECO:0000256" key="7">
    <source>
        <dbReference type="ARBA" id="ARBA00022769"/>
    </source>
</evidence>
<keyword evidence="3" id="KW-0479">Metal-binding</keyword>
<evidence type="ECO:0000259" key="17">
    <source>
        <dbReference type="PROSITE" id="PS50893"/>
    </source>
</evidence>
<dbReference type="GO" id="GO:0004518">
    <property type="term" value="F:nuclease activity"/>
    <property type="evidence" value="ECO:0007669"/>
    <property type="project" value="UniProtKB-KW"/>
</dbReference>
<keyword evidence="2" id="KW-0963">Cytoplasm</keyword>
<keyword evidence="5" id="KW-0547">Nucleotide-binding</keyword>
<dbReference type="Gene3D" id="1.20.1580.10">
    <property type="entry name" value="ABC transporter ATPase like domain"/>
    <property type="match status" value="2"/>
</dbReference>
<dbReference type="GO" id="GO:0009380">
    <property type="term" value="C:excinuclease repair complex"/>
    <property type="evidence" value="ECO:0007669"/>
    <property type="project" value="InterPro"/>
</dbReference>
<evidence type="ECO:0000313" key="19">
    <source>
        <dbReference type="Proteomes" id="UP000001887"/>
    </source>
</evidence>
<evidence type="ECO:0000313" key="18">
    <source>
        <dbReference type="EMBL" id="ADB14939.1"/>
    </source>
</evidence>
<proteinExistence type="inferred from homology"/>
<dbReference type="SMART" id="SM00382">
    <property type="entry name" value="AAA"/>
    <property type="match status" value="1"/>
</dbReference>
<keyword evidence="11" id="KW-0267">Excision nuclease</keyword>
<evidence type="ECO:0000256" key="8">
    <source>
        <dbReference type="ARBA" id="ARBA00022771"/>
    </source>
</evidence>
<dbReference type="GO" id="GO:0003677">
    <property type="term" value="F:DNA binding"/>
    <property type="evidence" value="ECO:0007669"/>
    <property type="project" value="UniProtKB-KW"/>
</dbReference>
<dbReference type="Gene3D" id="1.10.8.280">
    <property type="entry name" value="ABC transporter ATPase domain-like"/>
    <property type="match status" value="1"/>
</dbReference>